<name>A0A8J2PQB9_9HEXA</name>
<accession>A0A8J2PQB9</accession>
<sequence>MAGNRFKLPQVRGQHDRYCHFCGLQIKAAWTRCESNECRTPRKEPPPVPAGWSLCPTCKIGFIQAGDHFCTLCHYRTNLGRDWQTARADLNRQINVMRNALNQRYGQAALAAGA</sequence>
<keyword evidence="2" id="KW-1185">Reference proteome</keyword>
<proteinExistence type="predicted"/>
<protein>
    <submittedName>
        <fullName evidence="1">Uncharacterized protein</fullName>
    </submittedName>
</protein>
<evidence type="ECO:0000313" key="1">
    <source>
        <dbReference type="EMBL" id="CAG7823496.1"/>
    </source>
</evidence>
<comment type="caution">
    <text evidence="1">The sequence shown here is derived from an EMBL/GenBank/DDBJ whole genome shotgun (WGS) entry which is preliminary data.</text>
</comment>
<reference evidence="1" key="1">
    <citation type="submission" date="2021-06" db="EMBL/GenBank/DDBJ databases">
        <authorList>
            <person name="Hodson N. C."/>
            <person name="Mongue J. A."/>
            <person name="Jaron S. K."/>
        </authorList>
    </citation>
    <scope>NUCLEOTIDE SEQUENCE</scope>
</reference>
<dbReference type="AlphaFoldDB" id="A0A8J2PQB9"/>
<gene>
    <name evidence="1" type="ORF">AFUS01_LOCUS33711</name>
</gene>
<dbReference type="Proteomes" id="UP000708208">
    <property type="component" value="Unassembled WGS sequence"/>
</dbReference>
<evidence type="ECO:0000313" key="2">
    <source>
        <dbReference type="Proteomes" id="UP000708208"/>
    </source>
</evidence>
<dbReference type="EMBL" id="CAJVCH010529717">
    <property type="protein sequence ID" value="CAG7823496.1"/>
    <property type="molecule type" value="Genomic_DNA"/>
</dbReference>
<organism evidence="1 2">
    <name type="scientific">Allacma fusca</name>
    <dbReference type="NCBI Taxonomy" id="39272"/>
    <lineage>
        <taxon>Eukaryota</taxon>
        <taxon>Metazoa</taxon>
        <taxon>Ecdysozoa</taxon>
        <taxon>Arthropoda</taxon>
        <taxon>Hexapoda</taxon>
        <taxon>Collembola</taxon>
        <taxon>Symphypleona</taxon>
        <taxon>Sminthuridae</taxon>
        <taxon>Allacma</taxon>
    </lineage>
</organism>